<dbReference type="EMBL" id="BGZK01000708">
    <property type="protein sequence ID" value="GBP57107.1"/>
    <property type="molecule type" value="Genomic_DNA"/>
</dbReference>
<evidence type="ECO:0000313" key="2">
    <source>
        <dbReference type="EMBL" id="GBP57107.1"/>
    </source>
</evidence>
<feature type="compositionally biased region" description="Polar residues" evidence="1">
    <location>
        <begin position="90"/>
        <end position="105"/>
    </location>
</feature>
<dbReference type="AlphaFoldDB" id="A0A4C1X478"/>
<protein>
    <submittedName>
        <fullName evidence="2">Uncharacterized protein</fullName>
    </submittedName>
</protein>
<accession>A0A4C1X478</accession>
<dbReference type="Proteomes" id="UP000299102">
    <property type="component" value="Unassembled WGS sequence"/>
</dbReference>
<gene>
    <name evidence="2" type="ORF">EVAR_36775_1</name>
</gene>
<proteinExistence type="predicted"/>
<sequence>MGPSSDLKSESSGGPLSPFFIALTRSPSIRYAIISREANNALVGSRYFIGGDGLRRTPTRAGSSFRTKSPAERLKPAATTPSKIRIRYPQSVTSRKGGQTLPRQQ</sequence>
<organism evidence="2 3">
    <name type="scientific">Eumeta variegata</name>
    <name type="common">Bagworm moth</name>
    <name type="synonym">Eumeta japonica</name>
    <dbReference type="NCBI Taxonomy" id="151549"/>
    <lineage>
        <taxon>Eukaryota</taxon>
        <taxon>Metazoa</taxon>
        <taxon>Ecdysozoa</taxon>
        <taxon>Arthropoda</taxon>
        <taxon>Hexapoda</taxon>
        <taxon>Insecta</taxon>
        <taxon>Pterygota</taxon>
        <taxon>Neoptera</taxon>
        <taxon>Endopterygota</taxon>
        <taxon>Lepidoptera</taxon>
        <taxon>Glossata</taxon>
        <taxon>Ditrysia</taxon>
        <taxon>Tineoidea</taxon>
        <taxon>Psychidae</taxon>
        <taxon>Oiketicinae</taxon>
        <taxon>Eumeta</taxon>
    </lineage>
</organism>
<evidence type="ECO:0000313" key="3">
    <source>
        <dbReference type="Proteomes" id="UP000299102"/>
    </source>
</evidence>
<reference evidence="2 3" key="1">
    <citation type="journal article" date="2019" name="Commun. Biol.">
        <title>The bagworm genome reveals a unique fibroin gene that provides high tensile strength.</title>
        <authorList>
            <person name="Kono N."/>
            <person name="Nakamura H."/>
            <person name="Ohtoshi R."/>
            <person name="Tomita M."/>
            <person name="Numata K."/>
            <person name="Arakawa K."/>
        </authorList>
    </citation>
    <scope>NUCLEOTIDE SEQUENCE [LARGE SCALE GENOMIC DNA]</scope>
</reference>
<name>A0A4C1X478_EUMVA</name>
<keyword evidence="3" id="KW-1185">Reference proteome</keyword>
<evidence type="ECO:0000256" key="1">
    <source>
        <dbReference type="SAM" id="MobiDB-lite"/>
    </source>
</evidence>
<comment type="caution">
    <text evidence="2">The sequence shown here is derived from an EMBL/GenBank/DDBJ whole genome shotgun (WGS) entry which is preliminary data.</text>
</comment>
<feature type="region of interest" description="Disordered" evidence="1">
    <location>
        <begin position="58"/>
        <end position="105"/>
    </location>
</feature>